<dbReference type="SUPFAM" id="SSF52540">
    <property type="entry name" value="P-loop containing nucleoside triphosphate hydrolases"/>
    <property type="match status" value="2"/>
</dbReference>
<keyword evidence="3" id="KW-1185">Reference proteome</keyword>
<organism evidence="2 3">
    <name type="scientific">Candidatus Lokiarchaeum ossiferum</name>
    <dbReference type="NCBI Taxonomy" id="2951803"/>
    <lineage>
        <taxon>Archaea</taxon>
        <taxon>Promethearchaeati</taxon>
        <taxon>Promethearchaeota</taxon>
        <taxon>Promethearchaeia</taxon>
        <taxon>Promethearchaeales</taxon>
        <taxon>Promethearchaeaceae</taxon>
        <taxon>Candidatus Lokiarchaeum</taxon>
    </lineage>
</organism>
<reference evidence="2" key="1">
    <citation type="submission" date="2022-09" db="EMBL/GenBank/DDBJ databases">
        <title>Actin cytoskeleton and complex cell architecture in an #Asgard archaeon.</title>
        <authorList>
            <person name="Ponce Toledo R.I."/>
            <person name="Schleper C."/>
            <person name="Rodrigues Oliveira T."/>
            <person name="Wollweber F."/>
            <person name="Xu J."/>
            <person name="Rittmann S."/>
            <person name="Klingl A."/>
            <person name="Pilhofer M."/>
        </authorList>
    </citation>
    <scope>NUCLEOTIDE SEQUENCE</scope>
    <source>
        <strain evidence="2">B-35</strain>
    </source>
</reference>
<evidence type="ECO:0000256" key="1">
    <source>
        <dbReference type="SAM" id="Coils"/>
    </source>
</evidence>
<evidence type="ECO:0000313" key="3">
    <source>
        <dbReference type="Proteomes" id="UP001208689"/>
    </source>
</evidence>
<dbReference type="InterPro" id="IPR027417">
    <property type="entry name" value="P-loop_NTPase"/>
</dbReference>
<dbReference type="EMBL" id="CP104013">
    <property type="protein sequence ID" value="UYP43939.1"/>
    <property type="molecule type" value="Genomic_DNA"/>
</dbReference>
<gene>
    <name evidence="2" type="ORF">NEF87_000224</name>
</gene>
<proteinExistence type="predicted"/>
<sequence length="680" mass="80148">MSIAKGFFDNEVIQQIKSGNLDIFNQLTKDMEKIVNTQIKFNNYKIKKIFTSPNLSAGNPPRIINPDCESTIIVGPSGAGKTTFFDKVIHPIISSNTIKSPIREYVNGLKITYSVSDKKPQKDKTRDDLTFQFTTTLPNEVSLIVNNKKSIENKKILKSLGLYDNYLSAFFFVSGQNDHLQLFSNFQGNIAQYKRFFYHPTDLEVVKLYESTINEMSEILQDNNSRINHIETRKRRIEDYITKLQKEIIEYQMLLDNSTDIKILIDKLRANSKFNALREELKENRKKIDNIDDKILIENQIIKDKQNKKISRKFSDEYHRFIREQYNSSFKRCLICYEEINFNKYHKAFESGSCYLCNSKYHGYEKYNGTMFIKEENKTKKIQKGLLHFITDKSNLLKEKEEIIKRIKEKEKLTFSDEEIRLKKIISPFYMEITRTHRNFEDLLNNFADIKSSKEEMITGYKENVFDYNKEIIKLKKIQNILKKKFEIINVIYKNFIEKLELDIKDVYEVFCDKISQFWSQLSQISDKKIQEKNGRLYVVTVSKGSLLPITTKITGLDPKQKRLSTNMVEILRYSIQLAFIYCLSTKFQKTPFKVIFFDDPNQKYLRSLINLLNSTFVNDLNFQIIILTHMEEVETSWKKEEFDFYDGNMPMSNDACSLIVKNWRSGESNDVNSEENNKN</sequence>
<keyword evidence="1" id="KW-0175">Coiled coil</keyword>
<accession>A0ABY6HMY2</accession>
<protein>
    <recommendedName>
        <fullName evidence="4">Rad50/SbcC-type AAA domain-containing protein</fullName>
    </recommendedName>
</protein>
<feature type="coiled-coil region" evidence="1">
    <location>
        <begin position="227"/>
        <end position="294"/>
    </location>
</feature>
<name>A0ABY6HMY2_9ARCH</name>
<evidence type="ECO:0008006" key="4">
    <source>
        <dbReference type="Google" id="ProtNLM"/>
    </source>
</evidence>
<evidence type="ECO:0000313" key="2">
    <source>
        <dbReference type="EMBL" id="UYP43939.1"/>
    </source>
</evidence>
<dbReference type="Proteomes" id="UP001208689">
    <property type="component" value="Chromosome"/>
</dbReference>
<dbReference type="Gene3D" id="3.40.50.300">
    <property type="entry name" value="P-loop containing nucleotide triphosphate hydrolases"/>
    <property type="match status" value="2"/>
</dbReference>